<feature type="transmembrane region" description="Helical" evidence="1">
    <location>
        <begin position="21"/>
        <end position="41"/>
    </location>
</feature>
<evidence type="ECO:0000256" key="1">
    <source>
        <dbReference type="SAM" id="Phobius"/>
    </source>
</evidence>
<reference evidence="2" key="1">
    <citation type="submission" date="2022-01" db="EMBL/GenBank/DDBJ databases">
        <title>Microbacterium eymi and Microbacterium rhizovicinus sp. nov., isolated from the rhizospheric soil of Elymus tsukushiensis, a plant native to the Dokdo Islands, Republic of Korea.</title>
        <authorList>
            <person name="Hwang Y.J."/>
        </authorList>
    </citation>
    <scope>NUCLEOTIDE SEQUENCE</scope>
    <source>
        <strain evidence="2">KUDC0405</strain>
    </source>
</reference>
<keyword evidence="1" id="KW-1133">Transmembrane helix</keyword>
<accession>A0ABY5NKH2</accession>
<gene>
    <name evidence="2" type="ORF">L2X98_19855</name>
</gene>
<evidence type="ECO:0000313" key="3">
    <source>
        <dbReference type="Proteomes" id="UP001054811"/>
    </source>
</evidence>
<sequence length="131" mass="13920">MTTQQTLDERYGRTRSERARVVLWTVVGAVAVAAVGLLSWATIANTVDAVDAVATGYQVEDARTVTLDFQLTAPVGSQIVCVLEADDTDHGIVGWKVVQLPASGTHTQAYSETIPTVAEATTGLVNNCWVS</sequence>
<dbReference type="RefSeq" id="WP_259612185.1">
    <property type="nucleotide sequence ID" value="NZ_CP091139.2"/>
</dbReference>
<dbReference type="EMBL" id="CP091139">
    <property type="protein sequence ID" value="UUT35576.1"/>
    <property type="molecule type" value="Genomic_DNA"/>
</dbReference>
<protein>
    <submittedName>
        <fullName evidence="2">DUF4307 domain-containing protein</fullName>
    </submittedName>
</protein>
<evidence type="ECO:0000313" key="2">
    <source>
        <dbReference type="EMBL" id="UUT35576.1"/>
    </source>
</evidence>
<dbReference type="Pfam" id="PF14155">
    <property type="entry name" value="DUF4307"/>
    <property type="match status" value="1"/>
</dbReference>
<dbReference type="Proteomes" id="UP001054811">
    <property type="component" value="Chromosome"/>
</dbReference>
<name>A0ABY5NKH2_9MICO</name>
<keyword evidence="1" id="KW-0472">Membrane</keyword>
<keyword evidence="1" id="KW-0812">Transmembrane</keyword>
<dbReference type="InterPro" id="IPR025443">
    <property type="entry name" value="DUF4307"/>
</dbReference>
<organism evidence="2 3">
    <name type="scientific">Microbacterium elymi</name>
    <dbReference type="NCBI Taxonomy" id="2909587"/>
    <lineage>
        <taxon>Bacteria</taxon>
        <taxon>Bacillati</taxon>
        <taxon>Actinomycetota</taxon>
        <taxon>Actinomycetes</taxon>
        <taxon>Micrococcales</taxon>
        <taxon>Microbacteriaceae</taxon>
        <taxon>Microbacterium</taxon>
    </lineage>
</organism>
<keyword evidence="3" id="KW-1185">Reference proteome</keyword>
<proteinExistence type="predicted"/>